<protein>
    <submittedName>
        <fullName evidence="1">Uncharacterized protein</fullName>
    </submittedName>
</protein>
<accession>A0ABS4SN57</accession>
<dbReference type="RefSeq" id="WP_209767940.1">
    <property type="nucleotide sequence ID" value="NZ_JAGINP010000013.1"/>
</dbReference>
<proteinExistence type="predicted"/>
<sequence length="127" mass="13084">MKRLHEGSHLIHYGQVALWDHEDRRSYPAQFGPFPWIGPKGVVVGAASDGEIAVEVYGGAAGEAPPAGLPPLRVTCRIAVGGDGVEVGNVTTASTARVAWPPGLTEVAVHAGGDAAARVVFVLRAPA</sequence>
<evidence type="ECO:0000313" key="2">
    <source>
        <dbReference type="Proteomes" id="UP000781958"/>
    </source>
</evidence>
<dbReference type="EMBL" id="JAGINP010000013">
    <property type="protein sequence ID" value="MBP2294003.1"/>
    <property type="molecule type" value="Genomic_DNA"/>
</dbReference>
<organism evidence="1 2">
    <name type="scientific">Azospirillum rugosum</name>
    <dbReference type="NCBI Taxonomy" id="416170"/>
    <lineage>
        <taxon>Bacteria</taxon>
        <taxon>Pseudomonadati</taxon>
        <taxon>Pseudomonadota</taxon>
        <taxon>Alphaproteobacteria</taxon>
        <taxon>Rhodospirillales</taxon>
        <taxon>Azospirillaceae</taxon>
        <taxon>Azospirillum</taxon>
    </lineage>
</organism>
<reference evidence="1 2" key="1">
    <citation type="submission" date="2021-03" db="EMBL/GenBank/DDBJ databases">
        <title>Genomic Encyclopedia of Type Strains, Phase III (KMG-III): the genomes of soil and plant-associated and newly described type strains.</title>
        <authorList>
            <person name="Whitman W."/>
        </authorList>
    </citation>
    <scope>NUCLEOTIDE SEQUENCE [LARGE SCALE GENOMIC DNA]</scope>
    <source>
        <strain evidence="1 2">IMMIB AFH-6</strain>
    </source>
</reference>
<name>A0ABS4SN57_9PROT</name>
<evidence type="ECO:0000313" key="1">
    <source>
        <dbReference type="EMBL" id="MBP2294003.1"/>
    </source>
</evidence>
<keyword evidence="2" id="KW-1185">Reference proteome</keyword>
<gene>
    <name evidence="1" type="ORF">J2851_003788</name>
</gene>
<dbReference type="Proteomes" id="UP000781958">
    <property type="component" value="Unassembled WGS sequence"/>
</dbReference>
<comment type="caution">
    <text evidence="1">The sequence shown here is derived from an EMBL/GenBank/DDBJ whole genome shotgun (WGS) entry which is preliminary data.</text>
</comment>